<dbReference type="EMBL" id="MF417928">
    <property type="protein sequence ID" value="ASN71600.1"/>
    <property type="molecule type" value="Genomic_DNA"/>
</dbReference>
<proteinExistence type="predicted"/>
<sequence>MARIKCPAWGCGSTDVQLIGGKTKTTLNLNPLKPFTLVNHKPTGKQKFMCNKCGKVWEQKI</sequence>
<protein>
    <submittedName>
        <fullName evidence="1">Uncharacterized protein</fullName>
    </submittedName>
</protein>
<organism evidence="1">
    <name type="scientific">uncultured Caudovirales phage</name>
    <dbReference type="NCBI Taxonomy" id="2100421"/>
    <lineage>
        <taxon>Viruses</taxon>
        <taxon>Duplodnaviria</taxon>
        <taxon>Heunggongvirae</taxon>
        <taxon>Uroviricota</taxon>
        <taxon>Caudoviricetes</taxon>
        <taxon>Peduoviridae</taxon>
        <taxon>Maltschvirus</taxon>
        <taxon>Maltschvirus maltsch</taxon>
    </lineage>
</organism>
<name>A0A2H4J8M0_9CAUD</name>
<accession>A0A2H4J8M0</accession>
<evidence type="ECO:0000313" key="1">
    <source>
        <dbReference type="EMBL" id="ASN71600.1"/>
    </source>
</evidence>
<gene>
    <name evidence="1" type="ORF">10S8_44</name>
</gene>
<reference evidence="1" key="1">
    <citation type="submission" date="2017-06" db="EMBL/GenBank/DDBJ databases">
        <title>Novel phages from South African skin metaviromes.</title>
        <authorList>
            <person name="van Zyl L.J."/>
            <person name="Abrahams Y."/>
            <person name="Stander E.A."/>
            <person name="Kirby B.M."/>
            <person name="Clavaud C."/>
            <person name="Farcet C."/>
            <person name="Breton L."/>
            <person name="Trindade M.I."/>
        </authorList>
    </citation>
    <scope>NUCLEOTIDE SEQUENCE</scope>
</reference>